<comment type="similarity">
    <text evidence="1">Belongs to the peptidase S45 family.</text>
</comment>
<gene>
    <name evidence="5" type="ORF">QSV35_01970</name>
</gene>
<keyword evidence="4" id="KW-0812">Transmembrane</keyword>
<dbReference type="InterPro" id="IPR029055">
    <property type="entry name" value="Ntn_hydrolases_N"/>
</dbReference>
<dbReference type="Gene3D" id="2.30.120.10">
    <property type="match status" value="1"/>
</dbReference>
<dbReference type="Gene3D" id="3.60.20.10">
    <property type="entry name" value="Glutamine Phosphoribosylpyrophosphate, subunit 1, domain 1"/>
    <property type="match status" value="1"/>
</dbReference>
<dbReference type="CDD" id="cd03747">
    <property type="entry name" value="Ntn_PGA_like"/>
    <property type="match status" value="1"/>
</dbReference>
<dbReference type="InterPro" id="IPR043147">
    <property type="entry name" value="Penicillin_amidase_A-knob"/>
</dbReference>
<dbReference type="Gene3D" id="1.10.1400.10">
    <property type="match status" value="1"/>
</dbReference>
<evidence type="ECO:0000313" key="6">
    <source>
        <dbReference type="Proteomes" id="UP001235064"/>
    </source>
</evidence>
<evidence type="ECO:0000256" key="3">
    <source>
        <dbReference type="ARBA" id="ARBA00023145"/>
    </source>
</evidence>
<keyword evidence="6" id="KW-1185">Reference proteome</keyword>
<dbReference type="PANTHER" id="PTHR34218:SF4">
    <property type="entry name" value="ACYL-HOMOSERINE LACTONE ACYLASE QUIP"/>
    <property type="match status" value="1"/>
</dbReference>
<evidence type="ECO:0000313" key="5">
    <source>
        <dbReference type="EMBL" id="MDL9978087.1"/>
    </source>
</evidence>
<dbReference type="PANTHER" id="PTHR34218">
    <property type="entry name" value="PEPTIDASE S45 PENICILLIN AMIDASE"/>
    <property type="match status" value="1"/>
</dbReference>
<dbReference type="Pfam" id="PF01804">
    <property type="entry name" value="Penicil_amidase"/>
    <property type="match status" value="1"/>
</dbReference>
<comment type="caution">
    <text evidence="5">The sequence shown here is derived from an EMBL/GenBank/DDBJ whole genome shotgun (WGS) entry which is preliminary data.</text>
</comment>
<feature type="transmembrane region" description="Helical" evidence="4">
    <location>
        <begin position="25"/>
        <end position="51"/>
    </location>
</feature>
<dbReference type="EMBL" id="JASXSZ010000001">
    <property type="protein sequence ID" value="MDL9978087.1"/>
    <property type="molecule type" value="Genomic_DNA"/>
</dbReference>
<dbReference type="RefSeq" id="WP_286286184.1">
    <property type="nucleotide sequence ID" value="NZ_JASXSZ010000001.1"/>
</dbReference>
<dbReference type="InterPro" id="IPR023343">
    <property type="entry name" value="Penicillin_amidase_dom1"/>
</dbReference>
<sequence length="863" mass="93853">MTKPDPASTAAHAVPKPQRHVGRGIGLTLFGIVSGIVVIALIAAGFGLWVVQRSFPQTDGTIQAKGLHSNVTVMRNDRGIPNITAGDTHDLFFAQGYVHAQDRFWEMDFRRHVTSGRLSELFGTSQLPTDEFLRTLGWHRIAQQEVDKMDAATRAYYQAYADGVNAYLSTHQGSAVSLEYAVLGLQNPDYTIQKWTPADSVAWLKAMAWDLRDNVEAETERATLAPNYSTAQLHELYPDYPYDKNPVIVPTISTTAPAPAAAQPATAPASTIQWKSVDTVVEAAGALLGGVGEGIGSNSWVVSGALTASGKPMLSNDPHLGAAMPSVWYQVGLRCAKVTADCPFDVAGFSFSGLPGVVIGHNAKIAWGFTNLTTDVTDLYIEKVQGDTYWRDGQLVPLEKRTETFKVAGGPDVKLTVRSTVHGPIISSSGDFATVAKTPAVGSSTGEVGPPQGAPEGETAVSLQWTALQPGTTAEAIFALNTAQDFAGFRHAASLFDVPAQNLIYADTKGNIGYQTPGRLPIRGAGDGWMPQPGWDSAYDWKGYIPFDQLPVSYNPTSGFIVTANNAIVPPNYPYFLTKDWDYGWRAAQITDMIERLSSDHKLTADDMRTIQADTSFWMGKRLIQAYADVKVDDKGTASALALLQNWDARNEADSPAATYANVLWDELAKDLFTEREHPVSLDGQGRLFLVVDKLLSTPDSPWWKNDRIGVTDQRAMLEKAATDAYHRLVKLQGDNTSKWNWGTLHALTLTNATFGKSGIAPIEWLFNRGPFPVSGGASVVDATGWVLGEGFQTVTVPSMRMIVDLSGWDKSQWNHLTGESGHAFHANYFDQTEDWQNVQLRSWAFSPQAVAADSTHSLILTP</sequence>
<evidence type="ECO:0000256" key="4">
    <source>
        <dbReference type="SAM" id="Phobius"/>
    </source>
</evidence>
<dbReference type="Gene3D" id="1.10.439.10">
    <property type="entry name" value="Penicillin Amidohydrolase, domain 1"/>
    <property type="match status" value="1"/>
</dbReference>
<dbReference type="EC" id="3.5.1.-" evidence="5"/>
<protein>
    <submittedName>
        <fullName evidence="5">Penicillin acylase family protein</fullName>
        <ecNumber evidence="5">3.5.1.-</ecNumber>
    </submittedName>
</protein>
<reference evidence="5 6" key="1">
    <citation type="submission" date="2023-06" db="EMBL/GenBank/DDBJ databases">
        <title>Microbacterium sp. nov., isolated from a waste landfill.</title>
        <authorList>
            <person name="Wen W."/>
        </authorList>
    </citation>
    <scope>NUCLEOTIDE SEQUENCE [LARGE SCALE GENOMIC DNA]</scope>
    <source>
        <strain evidence="5 6">ASV49</strain>
    </source>
</reference>
<keyword evidence="2 5" id="KW-0378">Hydrolase</keyword>
<proteinExistence type="inferred from homology"/>
<dbReference type="InterPro" id="IPR002692">
    <property type="entry name" value="S45"/>
</dbReference>
<keyword evidence="4" id="KW-0472">Membrane</keyword>
<name>A0ABT7MUF6_9MICO</name>
<dbReference type="GO" id="GO:0016787">
    <property type="term" value="F:hydrolase activity"/>
    <property type="evidence" value="ECO:0007669"/>
    <property type="project" value="UniProtKB-KW"/>
</dbReference>
<evidence type="ECO:0000256" key="1">
    <source>
        <dbReference type="ARBA" id="ARBA00006586"/>
    </source>
</evidence>
<dbReference type="SUPFAM" id="SSF56235">
    <property type="entry name" value="N-terminal nucleophile aminohydrolases (Ntn hydrolases)"/>
    <property type="match status" value="1"/>
</dbReference>
<keyword evidence="4" id="KW-1133">Transmembrane helix</keyword>
<dbReference type="Proteomes" id="UP001235064">
    <property type="component" value="Unassembled WGS sequence"/>
</dbReference>
<organism evidence="5 6">
    <name type="scientific">Microbacterium candidum</name>
    <dbReference type="NCBI Taxonomy" id="3041922"/>
    <lineage>
        <taxon>Bacteria</taxon>
        <taxon>Bacillati</taxon>
        <taxon>Actinomycetota</taxon>
        <taxon>Actinomycetes</taxon>
        <taxon>Micrococcales</taxon>
        <taxon>Microbacteriaceae</taxon>
        <taxon>Microbacterium</taxon>
    </lineage>
</organism>
<dbReference type="InterPro" id="IPR043146">
    <property type="entry name" value="Penicillin_amidase_N_B-knob"/>
</dbReference>
<dbReference type="PIRSF" id="PIRSF001227">
    <property type="entry name" value="Pen_acylase"/>
    <property type="match status" value="1"/>
</dbReference>
<accession>A0ABT7MUF6</accession>
<evidence type="ECO:0000256" key="2">
    <source>
        <dbReference type="ARBA" id="ARBA00022801"/>
    </source>
</evidence>
<keyword evidence="3" id="KW-0865">Zymogen</keyword>
<dbReference type="InterPro" id="IPR014395">
    <property type="entry name" value="Pen/GL7ACA/AHL_acylase"/>
</dbReference>